<feature type="domain" description="MYND-type" evidence="5">
    <location>
        <begin position="8"/>
        <end position="47"/>
    </location>
</feature>
<evidence type="ECO:0000256" key="4">
    <source>
        <dbReference type="PROSITE-ProRule" id="PRU00134"/>
    </source>
</evidence>
<keyword evidence="7" id="KW-1185">Reference proteome</keyword>
<evidence type="ECO:0000256" key="3">
    <source>
        <dbReference type="ARBA" id="ARBA00022833"/>
    </source>
</evidence>
<accession>A0A8H4VJ01</accession>
<dbReference type="SUPFAM" id="SSF144232">
    <property type="entry name" value="HIT/MYND zinc finger-like"/>
    <property type="match status" value="1"/>
</dbReference>
<sequence>MSSTKYNCFNCYKLISRNAQRCTGCEFATYCNADCQRKHWSSHKADCRQGPSVDTRPSGQLALAWYRQYRFLIQRLALVQLGHNDLATGTLEENKAAMREHTENLYVRLDLRMVPVPDGLDSPLHCRVRCVGVCADAMCNLPSAQQKRMKKTASRLEAPMVMFYNLGITSLQSTGSSGKPDTLECWLSDPVDVDSIDGFGTALPSFDIVATALMKAQETTIEKAFASTPGPSTSSA</sequence>
<evidence type="ECO:0000259" key="5">
    <source>
        <dbReference type="PROSITE" id="PS50865"/>
    </source>
</evidence>
<proteinExistence type="predicted"/>
<gene>
    <name evidence="6" type="ORF">D9613_004496</name>
</gene>
<evidence type="ECO:0000313" key="7">
    <source>
        <dbReference type="Proteomes" id="UP000521872"/>
    </source>
</evidence>
<dbReference type="Proteomes" id="UP000521872">
    <property type="component" value="Unassembled WGS sequence"/>
</dbReference>
<dbReference type="Pfam" id="PF01753">
    <property type="entry name" value="zf-MYND"/>
    <property type="match status" value="1"/>
</dbReference>
<keyword evidence="2 4" id="KW-0863">Zinc-finger</keyword>
<evidence type="ECO:0000313" key="6">
    <source>
        <dbReference type="EMBL" id="KAF4611548.1"/>
    </source>
</evidence>
<evidence type="ECO:0000256" key="2">
    <source>
        <dbReference type="ARBA" id="ARBA00022771"/>
    </source>
</evidence>
<dbReference type="InterPro" id="IPR002893">
    <property type="entry name" value="Znf_MYND"/>
</dbReference>
<reference evidence="6 7" key="1">
    <citation type="submission" date="2019-12" db="EMBL/GenBank/DDBJ databases">
        <authorList>
            <person name="Floudas D."/>
            <person name="Bentzer J."/>
            <person name="Ahren D."/>
            <person name="Johansson T."/>
            <person name="Persson P."/>
            <person name="Tunlid A."/>
        </authorList>
    </citation>
    <scope>NUCLEOTIDE SEQUENCE [LARGE SCALE GENOMIC DNA]</scope>
    <source>
        <strain evidence="6 7">CBS 102.39</strain>
    </source>
</reference>
<dbReference type="GO" id="GO:0008270">
    <property type="term" value="F:zinc ion binding"/>
    <property type="evidence" value="ECO:0007669"/>
    <property type="project" value="UniProtKB-KW"/>
</dbReference>
<keyword evidence="3" id="KW-0862">Zinc</keyword>
<comment type="caution">
    <text evidence="6">The sequence shown here is derived from an EMBL/GenBank/DDBJ whole genome shotgun (WGS) entry which is preliminary data.</text>
</comment>
<keyword evidence="1" id="KW-0479">Metal-binding</keyword>
<organism evidence="6 7">
    <name type="scientific">Agrocybe pediades</name>
    <dbReference type="NCBI Taxonomy" id="84607"/>
    <lineage>
        <taxon>Eukaryota</taxon>
        <taxon>Fungi</taxon>
        <taxon>Dikarya</taxon>
        <taxon>Basidiomycota</taxon>
        <taxon>Agaricomycotina</taxon>
        <taxon>Agaricomycetes</taxon>
        <taxon>Agaricomycetidae</taxon>
        <taxon>Agaricales</taxon>
        <taxon>Agaricineae</taxon>
        <taxon>Strophariaceae</taxon>
        <taxon>Agrocybe</taxon>
    </lineage>
</organism>
<dbReference type="EMBL" id="JAACJL010000057">
    <property type="protein sequence ID" value="KAF4611548.1"/>
    <property type="molecule type" value="Genomic_DNA"/>
</dbReference>
<dbReference type="Gene3D" id="6.10.140.2220">
    <property type="match status" value="1"/>
</dbReference>
<protein>
    <recommendedName>
        <fullName evidence="5">MYND-type domain-containing protein</fullName>
    </recommendedName>
</protein>
<dbReference type="PROSITE" id="PS50865">
    <property type="entry name" value="ZF_MYND_2"/>
    <property type="match status" value="1"/>
</dbReference>
<evidence type="ECO:0000256" key="1">
    <source>
        <dbReference type="ARBA" id="ARBA00022723"/>
    </source>
</evidence>
<dbReference type="AlphaFoldDB" id="A0A8H4VJ01"/>
<name>A0A8H4VJ01_9AGAR</name>
<dbReference type="PROSITE" id="PS01360">
    <property type="entry name" value="ZF_MYND_1"/>
    <property type="match status" value="1"/>
</dbReference>